<dbReference type="GO" id="GO:0003677">
    <property type="term" value="F:DNA binding"/>
    <property type="evidence" value="ECO:0007669"/>
    <property type="project" value="InterPro"/>
</dbReference>
<dbReference type="InterPro" id="IPR016036">
    <property type="entry name" value="Malonyl_transacylase_ACP-bd"/>
</dbReference>
<keyword evidence="4" id="KW-0808">Transferase</keyword>
<sequence>MPDGDARSDPYGKAGVRGEDGAVLDVGFLADVDGVEVGAQWAGRGQDLLEEEPAFHAGVAEADEALRPHLGWSVLEELAAGSGRRRPDTTDVAQPLLFAVQVGLVAVLRAHGIRAAGAVGHSAGEMAAAWAAGALGLDTAAKVLVARSQAQASTAGDWGMAAVGAAPEQVGQWLAPYEGRLEIAGINSPRDVTLSGDRAAVTDLGDRLAREGVFFRDLGIGHAFHSRVMDPLRDGLLDALGELKATRAQMRYASATTGTLLTGTELDADYWWRNLRRPVLFGEAAERLREAGCSVFVEVGPHPSRQQHDGPHNLWGPHTPTPGADQAYRSELSRFRTEFSMPHPTRRDTGGIGARIEEVSALRGFSLRELGRRANVSPSMLSHIINGQRQASPAIVSAVARALSVSISVLHGQPYIHQLQADQLDRLITPISTALDDWDIPLGDDDPPPRTLADLETVVAGLEQQRARAEYIEIAHELPALLAEAGAHVLTARPGHALERAAWLQAELCRTVYVVGRQIGFGDLARLALSRMAVAAPQSGDPRQVAIERWDRAQLLADAARHDHGVLLVKQALKDLDDDGEQATKAVRGALHLKGAVLSSRQGDTRGADDWLEAAGEIAEETGETRDYGLVFGPVNVVIHGMSASSDRDKHARALEKARKVRLPADYPEARAGHYWVDRARAETWTARHEDALESLARARKVAPQQTRYHPGVHETVATLLRARSKASGDLLEFANWCGV</sequence>
<accession>A0AAE8VXG7</accession>
<dbReference type="Pfam" id="PF01381">
    <property type="entry name" value="HTH_3"/>
    <property type="match status" value="1"/>
</dbReference>
<evidence type="ECO:0000313" key="5">
    <source>
        <dbReference type="Proteomes" id="UP000318720"/>
    </source>
</evidence>
<dbReference type="InterPro" id="IPR001387">
    <property type="entry name" value="Cro/C1-type_HTH"/>
</dbReference>
<evidence type="ECO:0000313" key="4">
    <source>
        <dbReference type="EMBL" id="TQE25164.1"/>
    </source>
</evidence>
<dbReference type="SUPFAM" id="SSF55048">
    <property type="entry name" value="Probable ACP-binding domain of malonyl-CoA ACP transacylase"/>
    <property type="match status" value="1"/>
</dbReference>
<dbReference type="Proteomes" id="UP000318720">
    <property type="component" value="Unassembled WGS sequence"/>
</dbReference>
<dbReference type="InterPro" id="IPR010982">
    <property type="entry name" value="Lambda_DNA-bd_dom_sf"/>
</dbReference>
<evidence type="ECO:0000256" key="1">
    <source>
        <dbReference type="ARBA" id="ARBA00022450"/>
    </source>
</evidence>
<dbReference type="SMART" id="SM00530">
    <property type="entry name" value="HTH_XRE"/>
    <property type="match status" value="1"/>
</dbReference>
<dbReference type="PANTHER" id="PTHR43775">
    <property type="entry name" value="FATTY ACID SYNTHASE"/>
    <property type="match status" value="1"/>
</dbReference>
<feature type="domain" description="HTH cro/C1-type" evidence="3">
    <location>
        <begin position="363"/>
        <end position="410"/>
    </location>
</feature>
<name>A0AAE8VXG7_9ACTN</name>
<keyword evidence="4" id="KW-0012">Acyltransferase</keyword>
<dbReference type="SUPFAM" id="SSF52151">
    <property type="entry name" value="FabD/lysophospholipase-like"/>
    <property type="match status" value="1"/>
</dbReference>
<dbReference type="GO" id="GO:0004312">
    <property type="term" value="F:fatty acid synthase activity"/>
    <property type="evidence" value="ECO:0007669"/>
    <property type="project" value="TreeGrafter"/>
</dbReference>
<dbReference type="InterPro" id="IPR001227">
    <property type="entry name" value="Ac_transferase_dom_sf"/>
</dbReference>
<dbReference type="Gene3D" id="3.40.366.10">
    <property type="entry name" value="Malonyl-Coenzyme A Acyl Carrier Protein, domain 2"/>
    <property type="match status" value="1"/>
</dbReference>
<comment type="caution">
    <text evidence="4">The sequence shown here is derived from an EMBL/GenBank/DDBJ whole genome shotgun (WGS) entry which is preliminary data.</text>
</comment>
<dbReference type="AlphaFoldDB" id="A0AAE8VXG7"/>
<dbReference type="CDD" id="cd00093">
    <property type="entry name" value="HTH_XRE"/>
    <property type="match status" value="1"/>
</dbReference>
<reference evidence="4 5" key="1">
    <citation type="submission" date="2019-03" db="EMBL/GenBank/DDBJ databases">
        <title>Comparative genomic analyses of the sweetpotato soil rot pathogen, Streptomyces ipomoeae.</title>
        <authorList>
            <person name="Ruschel Soares N."/>
            <person name="Badger J.H."/>
            <person name="Huguet-Tapia J.C."/>
            <person name="Clark C.A."/>
            <person name="Pettis G.S."/>
        </authorList>
    </citation>
    <scope>NUCLEOTIDE SEQUENCE [LARGE SCALE GENOMIC DNA]</scope>
    <source>
        <strain evidence="4 5">88-35</strain>
    </source>
</reference>
<proteinExistence type="predicted"/>
<evidence type="ECO:0000256" key="2">
    <source>
        <dbReference type="ARBA" id="ARBA00022553"/>
    </source>
</evidence>
<evidence type="ECO:0000259" key="3">
    <source>
        <dbReference type="PROSITE" id="PS50943"/>
    </source>
</evidence>
<dbReference type="InterPro" id="IPR016035">
    <property type="entry name" value="Acyl_Trfase/lysoPLipase"/>
</dbReference>
<dbReference type="InterPro" id="IPR050091">
    <property type="entry name" value="PKS_NRPS_Biosynth_Enz"/>
</dbReference>
<gene>
    <name evidence="4" type="ORF">Sipo8835_31955</name>
</gene>
<dbReference type="PROSITE" id="PS50943">
    <property type="entry name" value="HTH_CROC1"/>
    <property type="match status" value="1"/>
</dbReference>
<organism evidence="4 5">
    <name type="scientific">Streptomyces ipomoeae</name>
    <dbReference type="NCBI Taxonomy" id="103232"/>
    <lineage>
        <taxon>Bacteria</taxon>
        <taxon>Bacillati</taxon>
        <taxon>Actinomycetota</taxon>
        <taxon>Actinomycetes</taxon>
        <taxon>Kitasatosporales</taxon>
        <taxon>Streptomycetaceae</taxon>
        <taxon>Streptomyces</taxon>
    </lineage>
</organism>
<protein>
    <submittedName>
        <fullName evidence="4">Acyltransferase domain-containing protein</fullName>
    </submittedName>
</protein>
<dbReference type="SMART" id="SM00827">
    <property type="entry name" value="PKS_AT"/>
    <property type="match status" value="1"/>
</dbReference>
<dbReference type="EMBL" id="SPAZ01000250">
    <property type="protein sequence ID" value="TQE25164.1"/>
    <property type="molecule type" value="Genomic_DNA"/>
</dbReference>
<dbReference type="PANTHER" id="PTHR43775:SF37">
    <property type="entry name" value="SI:DKEY-61P9.11"/>
    <property type="match status" value="1"/>
</dbReference>
<dbReference type="InterPro" id="IPR014043">
    <property type="entry name" value="Acyl_transferase_dom"/>
</dbReference>
<dbReference type="GO" id="GO:0006633">
    <property type="term" value="P:fatty acid biosynthetic process"/>
    <property type="evidence" value="ECO:0007669"/>
    <property type="project" value="TreeGrafter"/>
</dbReference>
<keyword evidence="2" id="KW-0597">Phosphoprotein</keyword>
<dbReference type="SUPFAM" id="SSF47413">
    <property type="entry name" value="lambda repressor-like DNA-binding domains"/>
    <property type="match status" value="1"/>
</dbReference>
<dbReference type="Pfam" id="PF00698">
    <property type="entry name" value="Acyl_transf_1"/>
    <property type="match status" value="1"/>
</dbReference>
<keyword evidence="1" id="KW-0596">Phosphopantetheine</keyword>
<dbReference type="Gene3D" id="1.10.260.40">
    <property type="entry name" value="lambda repressor-like DNA-binding domains"/>
    <property type="match status" value="1"/>
</dbReference>